<accession>A0A8X7BTT4</accession>
<dbReference type="EMBL" id="BMAV01003778">
    <property type="protein sequence ID" value="GFY43620.1"/>
    <property type="molecule type" value="Genomic_DNA"/>
</dbReference>
<dbReference type="AlphaFoldDB" id="A0A8X7BTT4"/>
<gene>
    <name evidence="1" type="ORF">TNIN_72781</name>
</gene>
<evidence type="ECO:0000313" key="2">
    <source>
        <dbReference type="Proteomes" id="UP000886998"/>
    </source>
</evidence>
<evidence type="ECO:0000313" key="1">
    <source>
        <dbReference type="EMBL" id="GFY43620.1"/>
    </source>
</evidence>
<name>A0A8X7BTT4_9ARAC</name>
<reference evidence="1" key="1">
    <citation type="submission" date="2020-08" db="EMBL/GenBank/DDBJ databases">
        <title>Multicomponent nature underlies the extraordinary mechanical properties of spider dragline silk.</title>
        <authorList>
            <person name="Kono N."/>
            <person name="Nakamura H."/>
            <person name="Mori M."/>
            <person name="Yoshida Y."/>
            <person name="Ohtoshi R."/>
            <person name="Malay A.D."/>
            <person name="Moran D.A.P."/>
            <person name="Tomita M."/>
            <person name="Numata K."/>
            <person name="Arakawa K."/>
        </authorList>
    </citation>
    <scope>NUCLEOTIDE SEQUENCE</scope>
</reference>
<organism evidence="1 2">
    <name type="scientific">Trichonephila inaurata madagascariensis</name>
    <dbReference type="NCBI Taxonomy" id="2747483"/>
    <lineage>
        <taxon>Eukaryota</taxon>
        <taxon>Metazoa</taxon>
        <taxon>Ecdysozoa</taxon>
        <taxon>Arthropoda</taxon>
        <taxon>Chelicerata</taxon>
        <taxon>Arachnida</taxon>
        <taxon>Araneae</taxon>
        <taxon>Araneomorphae</taxon>
        <taxon>Entelegynae</taxon>
        <taxon>Araneoidea</taxon>
        <taxon>Nephilidae</taxon>
        <taxon>Trichonephila</taxon>
        <taxon>Trichonephila inaurata</taxon>
    </lineage>
</organism>
<comment type="caution">
    <text evidence="1">The sequence shown here is derived from an EMBL/GenBank/DDBJ whole genome shotgun (WGS) entry which is preliminary data.</text>
</comment>
<proteinExistence type="predicted"/>
<protein>
    <submittedName>
        <fullName evidence="1">Uncharacterized protein</fullName>
    </submittedName>
</protein>
<keyword evidence="2" id="KW-1185">Reference proteome</keyword>
<sequence>MRRTIALSHLPSCRVGLAVIQDMWECFVPLSAFSAFALLSRDPWLATIQGRHVETSLVDESPVGEARVESPCDKVAAL</sequence>
<dbReference type="Proteomes" id="UP000886998">
    <property type="component" value="Unassembled WGS sequence"/>
</dbReference>